<dbReference type="Gene3D" id="3.30.40.10">
    <property type="entry name" value="Zinc/RING finger domain, C3HC4 (zinc finger)"/>
    <property type="match status" value="1"/>
</dbReference>
<evidence type="ECO:0000256" key="5">
    <source>
        <dbReference type="SAM" id="MobiDB-lite"/>
    </source>
</evidence>
<dbReference type="InterPro" id="IPR011011">
    <property type="entry name" value="Znf_FYVE_PHD"/>
</dbReference>
<feature type="region of interest" description="Disordered" evidence="5">
    <location>
        <begin position="69"/>
        <end position="136"/>
    </location>
</feature>
<organism evidence="7 8">
    <name type="scientific">Strongylus vulgaris</name>
    <name type="common">Blood worm</name>
    <dbReference type="NCBI Taxonomy" id="40348"/>
    <lineage>
        <taxon>Eukaryota</taxon>
        <taxon>Metazoa</taxon>
        <taxon>Ecdysozoa</taxon>
        <taxon>Nematoda</taxon>
        <taxon>Chromadorea</taxon>
        <taxon>Rhabditida</taxon>
        <taxon>Rhabditina</taxon>
        <taxon>Rhabditomorpha</taxon>
        <taxon>Strongyloidea</taxon>
        <taxon>Strongylidae</taxon>
        <taxon>Strongylus</taxon>
    </lineage>
</organism>
<dbReference type="InterPro" id="IPR000306">
    <property type="entry name" value="Znf_FYVE"/>
</dbReference>
<evidence type="ECO:0000256" key="3">
    <source>
        <dbReference type="ARBA" id="ARBA00022833"/>
    </source>
</evidence>
<evidence type="ECO:0000256" key="1">
    <source>
        <dbReference type="ARBA" id="ARBA00022723"/>
    </source>
</evidence>
<keyword evidence="1" id="KW-0479">Metal-binding</keyword>
<keyword evidence="2 4" id="KW-0863">Zinc-finger</keyword>
<dbReference type="SUPFAM" id="SSF57903">
    <property type="entry name" value="FYVE/PHD zinc finger"/>
    <property type="match status" value="1"/>
</dbReference>
<dbReference type="AlphaFoldDB" id="A0A3P7J136"/>
<dbReference type="InterPro" id="IPR043548">
    <property type="entry name" value="PIKfyve"/>
</dbReference>
<dbReference type="SMART" id="SM00064">
    <property type="entry name" value="FYVE"/>
    <property type="match status" value="1"/>
</dbReference>
<evidence type="ECO:0000256" key="4">
    <source>
        <dbReference type="PROSITE-ProRule" id="PRU00091"/>
    </source>
</evidence>
<evidence type="ECO:0000313" key="7">
    <source>
        <dbReference type="EMBL" id="VDM78871.1"/>
    </source>
</evidence>
<dbReference type="GO" id="GO:0052810">
    <property type="term" value="F:1-phosphatidylinositol-5-kinase activity"/>
    <property type="evidence" value="ECO:0007669"/>
    <property type="project" value="TreeGrafter"/>
</dbReference>
<feature type="domain" description="FYVE-type" evidence="6">
    <location>
        <begin position="164"/>
        <end position="224"/>
    </location>
</feature>
<reference evidence="7 8" key="1">
    <citation type="submission" date="2018-11" db="EMBL/GenBank/DDBJ databases">
        <authorList>
            <consortium name="Pathogen Informatics"/>
        </authorList>
    </citation>
    <scope>NUCLEOTIDE SEQUENCE [LARGE SCALE GENOMIC DNA]</scope>
</reference>
<dbReference type="GO" id="GO:0032438">
    <property type="term" value="P:melanosome organization"/>
    <property type="evidence" value="ECO:0007669"/>
    <property type="project" value="TreeGrafter"/>
</dbReference>
<dbReference type="CDD" id="cd15725">
    <property type="entry name" value="FYVE_PIKfyve_Fab1"/>
    <property type="match status" value="1"/>
</dbReference>
<dbReference type="PANTHER" id="PTHR46715:SF1">
    <property type="entry name" value="1-PHOSPHATIDYLINOSITOL 3-PHOSPHATE 5-KINASE"/>
    <property type="match status" value="1"/>
</dbReference>
<keyword evidence="3" id="KW-0862">Zinc</keyword>
<dbReference type="InterPro" id="IPR017455">
    <property type="entry name" value="Znf_FYVE-rel"/>
</dbReference>
<dbReference type="EMBL" id="UYYB01103192">
    <property type="protein sequence ID" value="VDM78871.1"/>
    <property type="molecule type" value="Genomic_DNA"/>
</dbReference>
<accession>A0A3P7J136</accession>
<name>A0A3P7J136_STRVU</name>
<feature type="compositionally biased region" description="Basic and acidic residues" evidence="5">
    <location>
        <begin position="125"/>
        <end position="135"/>
    </location>
</feature>
<feature type="compositionally biased region" description="Polar residues" evidence="5">
    <location>
        <begin position="114"/>
        <end position="124"/>
    </location>
</feature>
<dbReference type="GO" id="GO:0000285">
    <property type="term" value="F:1-phosphatidylinositol-3-phosphate 5-kinase activity"/>
    <property type="evidence" value="ECO:0007669"/>
    <property type="project" value="InterPro"/>
</dbReference>
<evidence type="ECO:0000313" key="8">
    <source>
        <dbReference type="Proteomes" id="UP000270094"/>
    </source>
</evidence>
<dbReference type="Pfam" id="PF01363">
    <property type="entry name" value="FYVE"/>
    <property type="match status" value="1"/>
</dbReference>
<dbReference type="GO" id="GO:0012506">
    <property type="term" value="C:vesicle membrane"/>
    <property type="evidence" value="ECO:0007669"/>
    <property type="project" value="TreeGrafter"/>
</dbReference>
<dbReference type="GO" id="GO:1903426">
    <property type="term" value="P:regulation of reactive oxygen species biosynthetic process"/>
    <property type="evidence" value="ECO:0007669"/>
    <property type="project" value="TreeGrafter"/>
</dbReference>
<dbReference type="OrthoDB" id="158357at2759"/>
<evidence type="ECO:0000259" key="6">
    <source>
        <dbReference type="PROSITE" id="PS50178"/>
    </source>
</evidence>
<dbReference type="GO" id="GO:0090385">
    <property type="term" value="P:phagosome-lysosome fusion"/>
    <property type="evidence" value="ECO:0007669"/>
    <property type="project" value="TreeGrafter"/>
</dbReference>
<proteinExistence type="predicted"/>
<dbReference type="Proteomes" id="UP000270094">
    <property type="component" value="Unassembled WGS sequence"/>
</dbReference>
<protein>
    <recommendedName>
        <fullName evidence="6">FYVE-type domain-containing protein</fullName>
    </recommendedName>
</protein>
<dbReference type="InterPro" id="IPR013083">
    <property type="entry name" value="Znf_RING/FYVE/PHD"/>
</dbReference>
<dbReference type="PANTHER" id="PTHR46715">
    <property type="entry name" value="1-PHOSPHATIDYLINOSITOL 3-PHOSPHATE 5-KINASE"/>
    <property type="match status" value="1"/>
</dbReference>
<gene>
    <name evidence="7" type="ORF">SVUK_LOCUS13869</name>
</gene>
<keyword evidence="8" id="KW-1185">Reference proteome</keyword>
<sequence>MAHGDNVTNGNIDKGGLTFFDRLAEDAAEENLASSSGVLSSIFGRFWRNQSTADCEPSGSATFYLGETASQEKEDEAVPESFSTNNPLSSGENDSSVSAPSKALANAQGDADRTSPSVNSFNSQDNERAPRKLSDKLTNMFRSGYKPGLMDYNRSNFRQYWMPDSTGKECYQCEERFSTFRRRHHCRLCGQIFCAKCCNIHVPGSALGYLGDLRLCHYCAKMMAQYLPPEEECVETEDINDGCPLNDESLVQSNGSLSIGRTVSTVSSGQF</sequence>
<dbReference type="GO" id="GO:0008270">
    <property type="term" value="F:zinc ion binding"/>
    <property type="evidence" value="ECO:0007669"/>
    <property type="project" value="UniProtKB-KW"/>
</dbReference>
<dbReference type="GO" id="GO:0031410">
    <property type="term" value="C:cytoplasmic vesicle"/>
    <property type="evidence" value="ECO:0007669"/>
    <property type="project" value="TreeGrafter"/>
</dbReference>
<dbReference type="PROSITE" id="PS50178">
    <property type="entry name" value="ZF_FYVE"/>
    <property type="match status" value="1"/>
</dbReference>
<feature type="compositionally biased region" description="Polar residues" evidence="5">
    <location>
        <begin position="81"/>
        <end position="99"/>
    </location>
</feature>
<dbReference type="FunFam" id="3.30.40.10:FF:000057">
    <property type="entry name" value="1-phosphatidylinositol 3-phosphate 5-kinase isoform X1"/>
    <property type="match status" value="1"/>
</dbReference>
<evidence type="ECO:0000256" key="2">
    <source>
        <dbReference type="ARBA" id="ARBA00022771"/>
    </source>
</evidence>